<evidence type="ECO:0000256" key="3">
    <source>
        <dbReference type="ARBA" id="ARBA00023295"/>
    </source>
</evidence>
<dbReference type="EMBL" id="JBBXMP010000003">
    <property type="protein sequence ID" value="KAL0071491.1"/>
    <property type="molecule type" value="Genomic_DNA"/>
</dbReference>
<keyword evidence="5" id="KW-1185">Reference proteome</keyword>
<gene>
    <name evidence="4" type="primary">EXG3</name>
    <name evidence="4" type="ORF">AAF712_001348</name>
</gene>
<dbReference type="Proteomes" id="UP001437256">
    <property type="component" value="Unassembled WGS sequence"/>
</dbReference>
<dbReference type="InterPro" id="IPR050386">
    <property type="entry name" value="Glycosyl_hydrolase_5"/>
</dbReference>
<accession>A0ABR3ADM8</accession>
<name>A0ABR3ADM8_9AGAR</name>
<keyword evidence="2 4" id="KW-0378">Hydrolase</keyword>
<protein>
    <submittedName>
        <fullName evidence="4">Glucan 1,3-beta-glucosidase 3</fullName>
        <ecNumber evidence="4">3.2.1.58</ecNumber>
    </submittedName>
</protein>
<comment type="similarity">
    <text evidence="1">Belongs to the glycosyl hydrolase 5 (cellulase A) family.</text>
</comment>
<evidence type="ECO:0000313" key="5">
    <source>
        <dbReference type="Proteomes" id="UP001437256"/>
    </source>
</evidence>
<reference evidence="4 5" key="1">
    <citation type="submission" date="2024-05" db="EMBL/GenBank/DDBJ databases">
        <title>A draft genome resource for the thread blight pathogen Marasmius tenuissimus strain MS-2.</title>
        <authorList>
            <person name="Yulfo-Soto G.E."/>
            <person name="Baruah I.K."/>
            <person name="Amoako-Attah I."/>
            <person name="Bukari Y."/>
            <person name="Meinhardt L.W."/>
            <person name="Bailey B.A."/>
            <person name="Cohen S.P."/>
        </authorList>
    </citation>
    <scope>NUCLEOTIDE SEQUENCE [LARGE SCALE GENOMIC DNA]</scope>
    <source>
        <strain evidence="4 5">MS-2</strain>
    </source>
</reference>
<evidence type="ECO:0000256" key="1">
    <source>
        <dbReference type="ARBA" id="ARBA00005641"/>
    </source>
</evidence>
<keyword evidence="3 4" id="KW-0326">Glycosidase</keyword>
<organism evidence="4 5">
    <name type="scientific">Marasmius tenuissimus</name>
    <dbReference type="NCBI Taxonomy" id="585030"/>
    <lineage>
        <taxon>Eukaryota</taxon>
        <taxon>Fungi</taxon>
        <taxon>Dikarya</taxon>
        <taxon>Basidiomycota</taxon>
        <taxon>Agaricomycotina</taxon>
        <taxon>Agaricomycetes</taxon>
        <taxon>Agaricomycetidae</taxon>
        <taxon>Agaricales</taxon>
        <taxon>Marasmiineae</taxon>
        <taxon>Marasmiaceae</taxon>
        <taxon>Marasmius</taxon>
    </lineage>
</organism>
<evidence type="ECO:0000313" key="4">
    <source>
        <dbReference type="EMBL" id="KAL0071491.1"/>
    </source>
</evidence>
<dbReference type="PANTHER" id="PTHR31297:SF43">
    <property type="entry name" value="GLUCAN 1,3-BETA-GLUCOSIDASE 3"/>
    <property type="match status" value="1"/>
</dbReference>
<dbReference type="InterPro" id="IPR017853">
    <property type="entry name" value="GH"/>
</dbReference>
<dbReference type="SUPFAM" id="SSF51445">
    <property type="entry name" value="(Trans)glycosidases"/>
    <property type="match status" value="1"/>
</dbReference>
<sequence>MRAVSPEAMNFPLYIHNGFNLPKYTEYVENRSDFVVQDHHSYFVFTPSDAAEPASQHTSDINTQVSESISSTLPRHNLIVGEWSCALTPQSLEHEENQDNAVRDFCTAQKDAYTEKTGGWAFWSYKTEDCEQDHAWCFLSAVKSGALPGHFFSYNISDSSFLSQTLGRPLVPSNSTFGSPPARYDSDSLDLGLPQAIFDSVGNLRDPTLVPGSPGEKGFTEGQKTARRFAMQGLSKLGFVGQYIRDSLISGQAGINSKKADDCGQYEEAFLRALRRGEDQIAQLIATHDL</sequence>
<comment type="caution">
    <text evidence="4">The sequence shown here is derived from an EMBL/GenBank/DDBJ whole genome shotgun (WGS) entry which is preliminary data.</text>
</comment>
<evidence type="ECO:0000256" key="2">
    <source>
        <dbReference type="ARBA" id="ARBA00022801"/>
    </source>
</evidence>
<dbReference type="Gene3D" id="3.20.20.80">
    <property type="entry name" value="Glycosidases"/>
    <property type="match status" value="1"/>
</dbReference>
<proteinExistence type="inferred from homology"/>
<dbReference type="PANTHER" id="PTHR31297">
    <property type="entry name" value="GLUCAN ENDO-1,6-BETA-GLUCOSIDASE B"/>
    <property type="match status" value="1"/>
</dbReference>
<dbReference type="EC" id="3.2.1.58" evidence="4"/>
<dbReference type="GO" id="GO:0004338">
    <property type="term" value="F:glucan exo-1,3-beta-glucosidase activity"/>
    <property type="evidence" value="ECO:0007669"/>
    <property type="project" value="UniProtKB-EC"/>
</dbReference>